<accession>A0ABR8NWT7</accession>
<feature type="chain" id="PRO_5046383661" evidence="4">
    <location>
        <begin position="25"/>
        <end position="340"/>
    </location>
</feature>
<proteinExistence type="inferred from homology"/>
<evidence type="ECO:0000256" key="1">
    <source>
        <dbReference type="ARBA" id="ARBA00010333"/>
    </source>
</evidence>
<dbReference type="CDD" id="cd13692">
    <property type="entry name" value="PBP2_BztA"/>
    <property type="match status" value="1"/>
</dbReference>
<dbReference type="PANTHER" id="PTHR30085:SF7">
    <property type="entry name" value="AMINO-ACID ABC TRANSPORTER-BINDING PROTEIN YHDW-RELATED"/>
    <property type="match status" value="1"/>
</dbReference>
<feature type="domain" description="Solute-binding protein family 3/N-terminal" evidence="5">
    <location>
        <begin position="35"/>
        <end position="264"/>
    </location>
</feature>
<comment type="similarity">
    <text evidence="1">Belongs to the bacterial solute-binding protein 3 family.</text>
</comment>
<feature type="signal peptide" evidence="4">
    <location>
        <begin position="1"/>
        <end position="24"/>
    </location>
</feature>
<evidence type="ECO:0000313" key="6">
    <source>
        <dbReference type="EMBL" id="MBD5770517.1"/>
    </source>
</evidence>
<dbReference type="Gene3D" id="3.40.190.10">
    <property type="entry name" value="Periplasmic binding protein-like II"/>
    <property type="match status" value="2"/>
</dbReference>
<keyword evidence="2" id="KW-0813">Transport</keyword>
<evidence type="ECO:0000256" key="3">
    <source>
        <dbReference type="ARBA" id="ARBA00022729"/>
    </source>
</evidence>
<dbReference type="InterPro" id="IPR001638">
    <property type="entry name" value="Solute-binding_3/MltF_N"/>
</dbReference>
<dbReference type="PANTHER" id="PTHR30085">
    <property type="entry name" value="AMINO ACID ABC TRANSPORTER PERMEASE"/>
    <property type="match status" value="1"/>
</dbReference>
<keyword evidence="3 4" id="KW-0732">Signal</keyword>
<dbReference type="Pfam" id="PF00497">
    <property type="entry name" value="SBP_bac_3"/>
    <property type="match status" value="1"/>
</dbReference>
<sequence length="340" mass="36323">MKSNVGKLLSTAAIAATISTAATASTLDDVKSKGFIQCGVSQGVPGFSNADSEGNWTGIDVDACRATAAAIFGDAQKVKFTPLSAKERFTALQSGEIDVLSRNTTWTYTRDTSLGLDFTAVNFYDGQGFMARKDLGVESAMDLDGATVCTEQGTTTELNMADFFRKHKLSYVPVVVQKADEALAAYASGRCDVFTTDKSGLAAHRSKLAEPNAHMILPETISKEPLGPVVRHGDNQWKDIVTWAMFVQVNAEEMGITSKNVAKIKGETIDPGIKRLLGAEGDMGAQLGLPADWAYNIIAQVGNYGEVFERNVGPSTPVGLPRGINNLWTEGGVMYAPPVR</sequence>
<protein>
    <submittedName>
        <fullName evidence="6">Amino acid ABC transporter substrate-binding protein</fullName>
    </submittedName>
</protein>
<dbReference type="InterPro" id="IPR051455">
    <property type="entry name" value="Bact_solute-bind_prot3"/>
</dbReference>
<dbReference type="RefSeq" id="WP_191593913.1">
    <property type="nucleotide sequence ID" value="NZ_JACYFC010000002.1"/>
</dbReference>
<keyword evidence="7" id="KW-1185">Reference proteome</keyword>
<organism evidence="6 7">
    <name type="scientific">Marinomonas colpomeniae</name>
    <dbReference type="NCBI Taxonomy" id="2774408"/>
    <lineage>
        <taxon>Bacteria</taxon>
        <taxon>Pseudomonadati</taxon>
        <taxon>Pseudomonadota</taxon>
        <taxon>Gammaproteobacteria</taxon>
        <taxon>Oceanospirillales</taxon>
        <taxon>Oceanospirillaceae</taxon>
        <taxon>Marinomonas</taxon>
    </lineage>
</organism>
<gene>
    <name evidence="6" type="ORF">IF202_05605</name>
</gene>
<evidence type="ECO:0000259" key="5">
    <source>
        <dbReference type="SMART" id="SM00062"/>
    </source>
</evidence>
<comment type="caution">
    <text evidence="6">The sequence shown here is derived from an EMBL/GenBank/DDBJ whole genome shotgun (WGS) entry which is preliminary data.</text>
</comment>
<dbReference type="Proteomes" id="UP000604161">
    <property type="component" value="Unassembled WGS sequence"/>
</dbReference>
<dbReference type="EMBL" id="JACYFC010000002">
    <property type="protein sequence ID" value="MBD5770517.1"/>
    <property type="molecule type" value="Genomic_DNA"/>
</dbReference>
<evidence type="ECO:0000256" key="4">
    <source>
        <dbReference type="SAM" id="SignalP"/>
    </source>
</evidence>
<evidence type="ECO:0000256" key="2">
    <source>
        <dbReference type="ARBA" id="ARBA00022448"/>
    </source>
</evidence>
<reference evidence="6 7" key="1">
    <citation type="submission" date="2020-09" db="EMBL/GenBank/DDBJ databases">
        <title>Marinomonas sp. nov., isolated from the cysticercosis algae of Qingdao, China.</title>
        <authorList>
            <person name="Sun X."/>
        </authorList>
    </citation>
    <scope>NUCLEOTIDE SEQUENCE [LARGE SCALE GENOMIC DNA]</scope>
    <source>
        <strain evidence="6 7">SM2066</strain>
    </source>
</reference>
<dbReference type="SUPFAM" id="SSF53850">
    <property type="entry name" value="Periplasmic binding protein-like II"/>
    <property type="match status" value="1"/>
</dbReference>
<dbReference type="SMART" id="SM00062">
    <property type="entry name" value="PBPb"/>
    <property type="match status" value="1"/>
</dbReference>
<name>A0ABR8NWT7_9GAMM</name>
<evidence type="ECO:0000313" key="7">
    <source>
        <dbReference type="Proteomes" id="UP000604161"/>
    </source>
</evidence>